<keyword evidence="4 7" id="KW-0812">Transmembrane</keyword>
<evidence type="ECO:0000256" key="4">
    <source>
        <dbReference type="ARBA" id="ARBA00022692"/>
    </source>
</evidence>
<dbReference type="InterPro" id="IPR002259">
    <property type="entry name" value="Eqnu_transpt"/>
</dbReference>
<keyword evidence="6 7" id="KW-0472">Membrane</keyword>
<feature type="transmembrane region" description="Helical" evidence="7">
    <location>
        <begin position="287"/>
        <end position="308"/>
    </location>
</feature>
<evidence type="ECO:0000256" key="6">
    <source>
        <dbReference type="ARBA" id="ARBA00023136"/>
    </source>
</evidence>
<comment type="similarity">
    <text evidence="2">Belongs to the SLC29A/ENT transporter (TC 2.A.57) family.</text>
</comment>
<dbReference type="Pfam" id="PF01733">
    <property type="entry name" value="Nucleoside_tran"/>
    <property type="match status" value="1"/>
</dbReference>
<dbReference type="PRINTS" id="PR01130">
    <property type="entry name" value="DERENTRNSPRT"/>
</dbReference>
<keyword evidence="9" id="KW-1185">Reference proteome</keyword>
<evidence type="ECO:0000256" key="3">
    <source>
        <dbReference type="ARBA" id="ARBA00022448"/>
    </source>
</evidence>
<dbReference type="GO" id="GO:0022857">
    <property type="term" value="F:transmembrane transporter activity"/>
    <property type="evidence" value="ECO:0007669"/>
    <property type="project" value="UniProtKB-ARBA"/>
</dbReference>
<evidence type="ECO:0000256" key="2">
    <source>
        <dbReference type="ARBA" id="ARBA00007965"/>
    </source>
</evidence>
<comment type="subcellular location">
    <subcellularLocation>
        <location evidence="1">Membrane</location>
        <topology evidence="1">Multi-pass membrane protein</topology>
    </subcellularLocation>
</comment>
<evidence type="ECO:0008006" key="10">
    <source>
        <dbReference type="Google" id="ProtNLM"/>
    </source>
</evidence>
<evidence type="ECO:0000256" key="1">
    <source>
        <dbReference type="ARBA" id="ARBA00004141"/>
    </source>
</evidence>
<keyword evidence="3" id="KW-0813">Transport</keyword>
<comment type="caution">
    <text evidence="8">The sequence shown here is derived from an EMBL/GenBank/DDBJ whole genome shotgun (WGS) entry which is preliminary data.</text>
</comment>
<dbReference type="PANTHER" id="PTHR10332:SF80">
    <property type="entry name" value="EQUILIBRATIVE NUCLEOSIDE TRANSPORTER 2, ISOFORM A"/>
    <property type="match status" value="1"/>
</dbReference>
<feature type="transmembrane region" description="Helical" evidence="7">
    <location>
        <begin position="25"/>
        <end position="45"/>
    </location>
</feature>
<evidence type="ECO:0000313" key="8">
    <source>
        <dbReference type="EMBL" id="KAK7486251.1"/>
    </source>
</evidence>
<feature type="transmembrane region" description="Helical" evidence="7">
    <location>
        <begin position="94"/>
        <end position="114"/>
    </location>
</feature>
<name>A0ABD0KGC0_9CAEN</name>
<sequence length="325" mass="37588">MNLNFRTLERVEEMEKNHPRDRFNLVYLIMVVHGIGILMPWNMFINAKAYFEDHKLNQGNETTAEVQEYSTNFMSYIGMAAQFPNALMNLVKPLLSVIIIMVLVFILTVILAMIDTNEWPGLFFWVTLGSAVVLNSACGVYQSSMYGTAAILPMKYTNAIIFGNNFSGTFVACINILAIALAPDIRTSAIYYFVTAIVVLLIAFDAYFILPLSKFFRHFRTITKLKEQQMRHQNRNCCSMLSSYWKVFKEIWVLALSVWFVFFVSLALFPQIQSDVKSLHFPIHEHYWPAVFCFLNFNLFAMLGNLITEWLRVVSFRMVPHGLHY</sequence>
<dbReference type="SUPFAM" id="SSF103473">
    <property type="entry name" value="MFS general substrate transporter"/>
    <property type="match status" value="1"/>
</dbReference>
<dbReference type="PANTHER" id="PTHR10332">
    <property type="entry name" value="EQUILIBRATIVE NUCLEOSIDE TRANSPORTER"/>
    <property type="match status" value="1"/>
</dbReference>
<accession>A0ABD0KGC0</accession>
<dbReference type="InterPro" id="IPR036259">
    <property type="entry name" value="MFS_trans_sf"/>
</dbReference>
<protein>
    <recommendedName>
        <fullName evidence="10">Equilibrative nucleoside transporter</fullName>
    </recommendedName>
</protein>
<evidence type="ECO:0000256" key="7">
    <source>
        <dbReference type="SAM" id="Phobius"/>
    </source>
</evidence>
<dbReference type="AlphaFoldDB" id="A0ABD0KGC0"/>
<dbReference type="GO" id="GO:0015858">
    <property type="term" value="P:nucleoside transport"/>
    <property type="evidence" value="ECO:0007669"/>
    <property type="project" value="UniProtKB-ARBA"/>
</dbReference>
<feature type="transmembrane region" description="Helical" evidence="7">
    <location>
        <begin position="162"/>
        <end position="183"/>
    </location>
</feature>
<dbReference type="EMBL" id="JACVVK020000182">
    <property type="protein sequence ID" value="KAK7486251.1"/>
    <property type="molecule type" value="Genomic_DNA"/>
</dbReference>
<reference evidence="8 9" key="1">
    <citation type="journal article" date="2023" name="Sci. Data">
        <title>Genome assembly of the Korean intertidal mud-creeper Batillaria attramentaria.</title>
        <authorList>
            <person name="Patra A.K."/>
            <person name="Ho P.T."/>
            <person name="Jun S."/>
            <person name="Lee S.J."/>
            <person name="Kim Y."/>
            <person name="Won Y.J."/>
        </authorList>
    </citation>
    <scope>NUCLEOTIDE SEQUENCE [LARGE SCALE GENOMIC DNA]</scope>
    <source>
        <strain evidence="8">Wonlab-2016</strain>
    </source>
</reference>
<gene>
    <name evidence="8" type="ORF">BaRGS_00022574</name>
</gene>
<evidence type="ECO:0000256" key="5">
    <source>
        <dbReference type="ARBA" id="ARBA00022989"/>
    </source>
</evidence>
<dbReference type="Proteomes" id="UP001519460">
    <property type="component" value="Unassembled WGS sequence"/>
</dbReference>
<evidence type="ECO:0000313" key="9">
    <source>
        <dbReference type="Proteomes" id="UP001519460"/>
    </source>
</evidence>
<proteinExistence type="inferred from homology"/>
<organism evidence="8 9">
    <name type="scientific">Batillaria attramentaria</name>
    <dbReference type="NCBI Taxonomy" id="370345"/>
    <lineage>
        <taxon>Eukaryota</taxon>
        <taxon>Metazoa</taxon>
        <taxon>Spiralia</taxon>
        <taxon>Lophotrochozoa</taxon>
        <taxon>Mollusca</taxon>
        <taxon>Gastropoda</taxon>
        <taxon>Caenogastropoda</taxon>
        <taxon>Sorbeoconcha</taxon>
        <taxon>Cerithioidea</taxon>
        <taxon>Batillariidae</taxon>
        <taxon>Batillaria</taxon>
    </lineage>
</organism>
<dbReference type="GO" id="GO:0016020">
    <property type="term" value="C:membrane"/>
    <property type="evidence" value="ECO:0007669"/>
    <property type="project" value="UniProtKB-SubCell"/>
</dbReference>
<feature type="transmembrane region" description="Helical" evidence="7">
    <location>
        <begin position="120"/>
        <end position="141"/>
    </location>
</feature>
<feature type="transmembrane region" description="Helical" evidence="7">
    <location>
        <begin position="189"/>
        <end position="210"/>
    </location>
</feature>
<keyword evidence="5 7" id="KW-1133">Transmembrane helix</keyword>
<feature type="transmembrane region" description="Helical" evidence="7">
    <location>
        <begin position="251"/>
        <end position="272"/>
    </location>
</feature>